<dbReference type="PANTHER" id="PTHR30055:SF229">
    <property type="entry name" value="HTH-TYPE TRANSCRIPTIONAL REPRESSOR RV1474C"/>
    <property type="match status" value="1"/>
</dbReference>
<keyword evidence="4" id="KW-0804">Transcription</keyword>
<gene>
    <name evidence="7" type="ORF">Aco03nite_076170</name>
</gene>
<dbReference type="PROSITE" id="PS01081">
    <property type="entry name" value="HTH_TETR_1"/>
    <property type="match status" value="1"/>
</dbReference>
<name>A0ABQ3XL33_9ACTN</name>
<keyword evidence="1" id="KW-0678">Repressor</keyword>
<keyword evidence="3 5" id="KW-0238">DNA-binding</keyword>
<protein>
    <submittedName>
        <fullName evidence="7">TetR family transcriptional regulator</fullName>
    </submittedName>
</protein>
<dbReference type="SUPFAM" id="SSF46689">
    <property type="entry name" value="Homeodomain-like"/>
    <property type="match status" value="1"/>
</dbReference>
<evidence type="ECO:0000313" key="8">
    <source>
        <dbReference type="Proteomes" id="UP000612282"/>
    </source>
</evidence>
<dbReference type="Gene3D" id="1.10.357.10">
    <property type="entry name" value="Tetracycline Repressor, domain 2"/>
    <property type="match status" value="1"/>
</dbReference>
<dbReference type="SUPFAM" id="SSF48498">
    <property type="entry name" value="Tetracyclin repressor-like, C-terminal domain"/>
    <property type="match status" value="1"/>
</dbReference>
<evidence type="ECO:0000256" key="4">
    <source>
        <dbReference type="ARBA" id="ARBA00023163"/>
    </source>
</evidence>
<evidence type="ECO:0000256" key="2">
    <source>
        <dbReference type="ARBA" id="ARBA00023015"/>
    </source>
</evidence>
<evidence type="ECO:0000313" key="7">
    <source>
        <dbReference type="EMBL" id="GID59213.1"/>
    </source>
</evidence>
<dbReference type="InterPro" id="IPR039538">
    <property type="entry name" value="BetI_C"/>
</dbReference>
<evidence type="ECO:0000259" key="6">
    <source>
        <dbReference type="PROSITE" id="PS50977"/>
    </source>
</evidence>
<evidence type="ECO:0000256" key="1">
    <source>
        <dbReference type="ARBA" id="ARBA00022491"/>
    </source>
</evidence>
<sequence>MPRVTEQYRADRRSDILAASARLFAVNGFHATSMADIIEACGLSAGSFYRYFKSKDELITAVAEEALTAADGTFRKLLADNATPSPEQALTAIITMIDERIASHQNSGVDLGRIGVQAWAEALRSPALAVRASEVYQRLRGNHAEVARRWQAAGNAPADLDPDQLGAAMLSLVQGYILQRLLLDGTSAVDYLAGVRGLLAMTSPTKANDRS</sequence>
<dbReference type="Pfam" id="PF00440">
    <property type="entry name" value="TetR_N"/>
    <property type="match status" value="1"/>
</dbReference>
<dbReference type="Pfam" id="PF13977">
    <property type="entry name" value="TetR_C_6"/>
    <property type="match status" value="1"/>
</dbReference>
<keyword evidence="2" id="KW-0805">Transcription regulation</keyword>
<evidence type="ECO:0000256" key="5">
    <source>
        <dbReference type="PROSITE-ProRule" id="PRU00335"/>
    </source>
</evidence>
<organism evidence="7 8">
    <name type="scientific">Actinoplanes couchii</name>
    <dbReference type="NCBI Taxonomy" id="403638"/>
    <lineage>
        <taxon>Bacteria</taxon>
        <taxon>Bacillati</taxon>
        <taxon>Actinomycetota</taxon>
        <taxon>Actinomycetes</taxon>
        <taxon>Micromonosporales</taxon>
        <taxon>Micromonosporaceae</taxon>
        <taxon>Actinoplanes</taxon>
    </lineage>
</organism>
<dbReference type="EMBL" id="BOMG01000095">
    <property type="protein sequence ID" value="GID59213.1"/>
    <property type="molecule type" value="Genomic_DNA"/>
</dbReference>
<dbReference type="Proteomes" id="UP000612282">
    <property type="component" value="Unassembled WGS sequence"/>
</dbReference>
<dbReference type="InterPro" id="IPR050109">
    <property type="entry name" value="HTH-type_TetR-like_transc_reg"/>
</dbReference>
<dbReference type="RefSeq" id="WP_203805109.1">
    <property type="nucleotide sequence ID" value="NZ_BAAAQE010000117.1"/>
</dbReference>
<dbReference type="PANTHER" id="PTHR30055">
    <property type="entry name" value="HTH-TYPE TRANSCRIPTIONAL REGULATOR RUTR"/>
    <property type="match status" value="1"/>
</dbReference>
<dbReference type="PROSITE" id="PS50977">
    <property type="entry name" value="HTH_TETR_2"/>
    <property type="match status" value="1"/>
</dbReference>
<reference evidence="7 8" key="1">
    <citation type="submission" date="2021-01" db="EMBL/GenBank/DDBJ databases">
        <title>Whole genome shotgun sequence of Actinoplanes couchii NBRC 106145.</title>
        <authorList>
            <person name="Komaki H."/>
            <person name="Tamura T."/>
        </authorList>
    </citation>
    <scope>NUCLEOTIDE SEQUENCE [LARGE SCALE GENOMIC DNA]</scope>
    <source>
        <strain evidence="7 8">NBRC 106145</strain>
    </source>
</reference>
<dbReference type="InterPro" id="IPR009057">
    <property type="entry name" value="Homeodomain-like_sf"/>
</dbReference>
<proteinExistence type="predicted"/>
<dbReference type="InterPro" id="IPR001647">
    <property type="entry name" value="HTH_TetR"/>
</dbReference>
<dbReference type="InterPro" id="IPR023772">
    <property type="entry name" value="DNA-bd_HTH_TetR-type_CS"/>
</dbReference>
<feature type="DNA-binding region" description="H-T-H motif" evidence="5">
    <location>
        <begin position="33"/>
        <end position="52"/>
    </location>
</feature>
<feature type="domain" description="HTH tetR-type" evidence="6">
    <location>
        <begin position="10"/>
        <end position="70"/>
    </location>
</feature>
<comment type="caution">
    <text evidence="7">The sequence shown here is derived from an EMBL/GenBank/DDBJ whole genome shotgun (WGS) entry which is preliminary data.</text>
</comment>
<dbReference type="PRINTS" id="PR00455">
    <property type="entry name" value="HTHTETR"/>
</dbReference>
<keyword evidence="8" id="KW-1185">Reference proteome</keyword>
<dbReference type="InterPro" id="IPR036271">
    <property type="entry name" value="Tet_transcr_reg_TetR-rel_C_sf"/>
</dbReference>
<evidence type="ECO:0000256" key="3">
    <source>
        <dbReference type="ARBA" id="ARBA00023125"/>
    </source>
</evidence>
<accession>A0ABQ3XL33</accession>